<feature type="region of interest" description="Disordered" evidence="2">
    <location>
        <begin position="1"/>
        <end position="24"/>
    </location>
</feature>
<reference evidence="5" key="1">
    <citation type="submission" date="2016-10" db="EMBL/GenBank/DDBJ databases">
        <authorList>
            <person name="Varghese N."/>
            <person name="Submissions S."/>
        </authorList>
    </citation>
    <scope>NUCLEOTIDE SEQUENCE [LARGE SCALE GENOMIC DNA]</scope>
    <source>
        <strain evidence="5">930I</strain>
    </source>
</reference>
<proteinExistence type="predicted"/>
<feature type="transmembrane region" description="Helical" evidence="3">
    <location>
        <begin position="381"/>
        <end position="400"/>
    </location>
</feature>
<gene>
    <name evidence="4" type="ORF">SAMN05421742_10921</name>
</gene>
<dbReference type="RefSeq" id="WP_092620740.1">
    <property type="nucleotide sequence ID" value="NZ_FNCV01000009.1"/>
</dbReference>
<dbReference type="Pfam" id="PF01554">
    <property type="entry name" value="MatE"/>
    <property type="match status" value="2"/>
</dbReference>
<dbReference type="STRING" id="83401.SAMN05421742_10921"/>
<organism evidence="4 5">
    <name type="scientific">Roseospirillum parvum</name>
    <dbReference type="NCBI Taxonomy" id="83401"/>
    <lineage>
        <taxon>Bacteria</taxon>
        <taxon>Pseudomonadati</taxon>
        <taxon>Pseudomonadota</taxon>
        <taxon>Alphaproteobacteria</taxon>
        <taxon>Rhodospirillales</taxon>
        <taxon>Rhodospirillaceae</taxon>
        <taxon>Roseospirillum</taxon>
    </lineage>
</organism>
<feature type="transmembrane region" description="Helical" evidence="3">
    <location>
        <begin position="449"/>
        <end position="470"/>
    </location>
</feature>
<dbReference type="PANTHER" id="PTHR43298:SF2">
    <property type="entry name" value="FMN_FAD EXPORTER YEEO-RELATED"/>
    <property type="match status" value="1"/>
</dbReference>
<dbReference type="NCBIfam" id="TIGR00797">
    <property type="entry name" value="matE"/>
    <property type="match status" value="1"/>
</dbReference>
<feature type="transmembrane region" description="Helical" evidence="3">
    <location>
        <begin position="113"/>
        <end position="131"/>
    </location>
</feature>
<feature type="compositionally biased region" description="Low complexity" evidence="2">
    <location>
        <begin position="13"/>
        <end position="24"/>
    </location>
</feature>
<feature type="transmembrane region" description="Helical" evidence="3">
    <location>
        <begin position="210"/>
        <end position="233"/>
    </location>
</feature>
<feature type="transmembrane region" description="Helical" evidence="3">
    <location>
        <begin position="184"/>
        <end position="204"/>
    </location>
</feature>
<protein>
    <submittedName>
        <fullName evidence="4">Multidrug resistance protein, MATE family</fullName>
    </submittedName>
</protein>
<keyword evidence="5" id="KW-1185">Reference proteome</keyword>
<evidence type="ECO:0000256" key="2">
    <source>
        <dbReference type="SAM" id="MobiDB-lite"/>
    </source>
</evidence>
<name>A0A1G8E314_9PROT</name>
<dbReference type="AlphaFoldDB" id="A0A1G8E314"/>
<dbReference type="GO" id="GO:0015297">
    <property type="term" value="F:antiporter activity"/>
    <property type="evidence" value="ECO:0007669"/>
    <property type="project" value="InterPro"/>
</dbReference>
<dbReference type="GO" id="GO:0042910">
    <property type="term" value="F:xenobiotic transmembrane transporter activity"/>
    <property type="evidence" value="ECO:0007669"/>
    <property type="project" value="InterPro"/>
</dbReference>
<dbReference type="InterPro" id="IPR050222">
    <property type="entry name" value="MATE_MdtK"/>
</dbReference>
<dbReference type="Proteomes" id="UP000217076">
    <property type="component" value="Unassembled WGS sequence"/>
</dbReference>
<keyword evidence="1" id="KW-0813">Transport</keyword>
<feature type="transmembrane region" description="Helical" evidence="3">
    <location>
        <begin position="310"/>
        <end position="332"/>
    </location>
</feature>
<feature type="transmembrane region" description="Helical" evidence="3">
    <location>
        <begin position="344"/>
        <end position="369"/>
    </location>
</feature>
<evidence type="ECO:0000313" key="5">
    <source>
        <dbReference type="Proteomes" id="UP000217076"/>
    </source>
</evidence>
<feature type="transmembrane region" description="Helical" evidence="3">
    <location>
        <begin position="151"/>
        <end position="172"/>
    </location>
</feature>
<keyword evidence="3" id="KW-0472">Membrane</keyword>
<keyword evidence="3" id="KW-0812">Transmembrane</keyword>
<dbReference type="PANTHER" id="PTHR43298">
    <property type="entry name" value="MULTIDRUG RESISTANCE PROTEIN NORM-RELATED"/>
    <property type="match status" value="1"/>
</dbReference>
<feature type="transmembrane region" description="Helical" evidence="3">
    <location>
        <begin position="282"/>
        <end position="304"/>
    </location>
</feature>
<accession>A0A1G8E314</accession>
<feature type="transmembrane region" description="Helical" evidence="3">
    <location>
        <begin position="421"/>
        <end position="443"/>
    </location>
</feature>
<dbReference type="EMBL" id="FNCV01000009">
    <property type="protein sequence ID" value="SDH64313.1"/>
    <property type="molecule type" value="Genomic_DNA"/>
</dbReference>
<sequence>MTTVRGPFRDRSPQPQSLPQSPPQSLRHHILRTLTLAGPVVVARVGMVGLSSTDVIVLGRANAEALAAYVLAAAPFESLIATLSGLLLGVPVVAARLFGAGDTHTLGSIWRRALPYALLVGGCLGGALQAAEPLFLWSGQDPVLSAHAGAVARVLGMALPLLGLFLVSASFLEAINRPKLGMVAVLLANLANLGLNVLFVFGAGPIPAMGALGCAIATVLTAGLLAAGLGLYVRFGLKDRAALGLTGAASDGAGIGRGRTLPGWWRAITPLRQPGYAAGLSYTLEAGAFSTLTLVVGLLGTLALAINGVLFQFLVIPFMVAFGLATATQVRVGNAWGRTDARGLWLAGWIGLALTVLVTGSVALAYLVAPAPLVRLFTTEDAVIAGAVPILAWVALALVFDGGQTVMNHACRGRGDTWVPTGLHLISYWGILVPAAILLTLTAGQGVAGIFQAVALASVVSLVAMTLRFIKVARWPLEPD</sequence>
<feature type="transmembrane region" description="Helical" evidence="3">
    <location>
        <begin position="79"/>
        <end position="101"/>
    </location>
</feature>
<dbReference type="OrthoDB" id="9780160at2"/>
<evidence type="ECO:0000256" key="3">
    <source>
        <dbReference type="SAM" id="Phobius"/>
    </source>
</evidence>
<evidence type="ECO:0000256" key="1">
    <source>
        <dbReference type="ARBA" id="ARBA00022448"/>
    </source>
</evidence>
<evidence type="ECO:0000313" key="4">
    <source>
        <dbReference type="EMBL" id="SDH64313.1"/>
    </source>
</evidence>
<dbReference type="GO" id="GO:0005886">
    <property type="term" value="C:plasma membrane"/>
    <property type="evidence" value="ECO:0007669"/>
    <property type="project" value="TreeGrafter"/>
</dbReference>
<keyword evidence="3" id="KW-1133">Transmembrane helix</keyword>
<dbReference type="InterPro" id="IPR002528">
    <property type="entry name" value="MATE_fam"/>
</dbReference>